<evidence type="ECO:0000256" key="7">
    <source>
        <dbReference type="ARBA" id="ARBA00023242"/>
    </source>
</evidence>
<reference evidence="11 12" key="1">
    <citation type="submission" date="2019-08" db="EMBL/GenBank/DDBJ databases">
        <authorList>
            <person name="Alioto T."/>
            <person name="Alioto T."/>
            <person name="Gomez Garrido J."/>
        </authorList>
    </citation>
    <scope>NUCLEOTIDE SEQUENCE [LARGE SCALE GENOMIC DNA]</scope>
</reference>
<evidence type="ECO:0000256" key="5">
    <source>
        <dbReference type="ARBA" id="ARBA00023158"/>
    </source>
</evidence>
<keyword evidence="6 9" id="KW-0508">mRNA splicing</keyword>
<dbReference type="Gene3D" id="3.30.70.330">
    <property type="match status" value="1"/>
</dbReference>
<dbReference type="PANTHER" id="PTHR18847">
    <property type="entry name" value="20 KD NUCLEAR CAP BINDING PROTEIN"/>
    <property type="match status" value="1"/>
</dbReference>
<dbReference type="GO" id="GO:0005634">
    <property type="term" value="C:nucleus"/>
    <property type="evidence" value="ECO:0007669"/>
    <property type="project" value="UniProtKB-SubCell"/>
</dbReference>
<dbReference type="GO" id="GO:0031047">
    <property type="term" value="P:regulatory ncRNA-mediated gene silencing"/>
    <property type="evidence" value="ECO:0007669"/>
    <property type="project" value="UniProtKB-KW"/>
</dbReference>
<dbReference type="InterPro" id="IPR000504">
    <property type="entry name" value="RRM_dom"/>
</dbReference>
<evidence type="ECO:0000256" key="9">
    <source>
        <dbReference type="RuleBase" id="RU364036"/>
    </source>
</evidence>
<comment type="subcellular location">
    <subcellularLocation>
        <location evidence="1 9">Nucleus</location>
    </subcellularLocation>
</comment>
<sequence>MFSNKKESDAVYKPHIRSDSNMPSMNDGSKPTLKVKYIDHKYKGTTSEYKKKLEESTTLYIGNLNLLSTESDVQKLFSKCGKIKTIIMGVEKKTLAPGGFCFVEYETREAAEICIKTLQNYLLYGKKLIIDWDAGFVEGRQYSRNKLSQRPIVYYPL</sequence>
<keyword evidence="7 9" id="KW-0539">Nucleus</keyword>
<evidence type="ECO:0000256" key="6">
    <source>
        <dbReference type="ARBA" id="ARBA00023187"/>
    </source>
</evidence>
<dbReference type="GO" id="GO:0005846">
    <property type="term" value="C:nuclear cap binding complex"/>
    <property type="evidence" value="ECO:0007669"/>
    <property type="project" value="InterPro"/>
</dbReference>
<dbReference type="SUPFAM" id="SSF54928">
    <property type="entry name" value="RNA-binding domain, RBD"/>
    <property type="match status" value="1"/>
</dbReference>
<proteinExistence type="inferred from homology"/>
<dbReference type="InterPro" id="IPR012677">
    <property type="entry name" value="Nucleotide-bd_a/b_plait_sf"/>
</dbReference>
<dbReference type="Pfam" id="PF00076">
    <property type="entry name" value="RRM_1"/>
    <property type="match status" value="1"/>
</dbReference>
<dbReference type="AlphaFoldDB" id="A0A5E4MH14"/>
<dbReference type="GO" id="GO:0000339">
    <property type="term" value="F:RNA cap binding"/>
    <property type="evidence" value="ECO:0007669"/>
    <property type="project" value="InterPro"/>
</dbReference>
<dbReference type="GO" id="GO:0045292">
    <property type="term" value="P:mRNA cis splicing, via spliceosome"/>
    <property type="evidence" value="ECO:0007669"/>
    <property type="project" value="InterPro"/>
</dbReference>
<evidence type="ECO:0000256" key="8">
    <source>
        <dbReference type="PROSITE-ProRule" id="PRU00176"/>
    </source>
</evidence>
<accession>A0A5E4MH14</accession>
<evidence type="ECO:0000256" key="4">
    <source>
        <dbReference type="ARBA" id="ARBA00022884"/>
    </source>
</evidence>
<gene>
    <name evidence="11" type="ORF">CINCED_3A020949</name>
</gene>
<dbReference type="Proteomes" id="UP000325440">
    <property type="component" value="Unassembled WGS sequence"/>
</dbReference>
<feature type="domain" description="RRM" evidence="10">
    <location>
        <begin position="57"/>
        <end position="135"/>
    </location>
</feature>
<comment type="function">
    <text evidence="9">Component of the cap-binding complex (CBC), which binds co-transcriptionally to the 5' cap of pre-mRNAs and is involved in various processes such as pre-mRNA splicing and RNA-mediated gene silencing (RNAi). The CBC complex is involved in miRNA-mediated RNA interference and is required for primary microRNAs (miRNAs) processing. Also involved in innate immunity via the short interfering RNAs (siRNAs) processing machinery by restricting the viral RNA production. In the CBC complex, Cbp20 recognizes and binds capped RNAs (m7GpppG-capped RNA) but requires Cbp80 to stabilize the movement of its N-terminal loop and lock the CBC into a high affinity cap-binding state with the cap structure.</text>
</comment>
<comment type="similarity">
    <text evidence="2 9">Belongs to the RRM NCBP2 family.</text>
</comment>
<evidence type="ECO:0000313" key="12">
    <source>
        <dbReference type="Proteomes" id="UP000325440"/>
    </source>
</evidence>
<name>A0A5E4MH14_9HEMI</name>
<dbReference type="SMART" id="SM00360">
    <property type="entry name" value="RRM"/>
    <property type="match status" value="1"/>
</dbReference>
<evidence type="ECO:0000256" key="2">
    <source>
        <dbReference type="ARBA" id="ARBA00010725"/>
    </source>
</evidence>
<keyword evidence="4 8" id="KW-0694">RNA-binding</keyword>
<dbReference type="InterPro" id="IPR027157">
    <property type="entry name" value="NCBP2"/>
</dbReference>
<evidence type="ECO:0000259" key="10">
    <source>
        <dbReference type="PROSITE" id="PS50102"/>
    </source>
</evidence>
<dbReference type="EMBL" id="CABPRJ010000497">
    <property type="protein sequence ID" value="VVC29695.1"/>
    <property type="molecule type" value="Genomic_DNA"/>
</dbReference>
<dbReference type="OrthoDB" id="201398at2759"/>
<dbReference type="InterPro" id="IPR035979">
    <property type="entry name" value="RBD_domain_sf"/>
</dbReference>
<evidence type="ECO:0000256" key="1">
    <source>
        <dbReference type="ARBA" id="ARBA00004123"/>
    </source>
</evidence>
<keyword evidence="12" id="KW-1185">Reference proteome</keyword>
<keyword evidence="3 9" id="KW-0507">mRNA processing</keyword>
<evidence type="ECO:0000256" key="3">
    <source>
        <dbReference type="ARBA" id="ARBA00022664"/>
    </source>
</evidence>
<organism evidence="11 12">
    <name type="scientific">Cinara cedri</name>
    <dbReference type="NCBI Taxonomy" id="506608"/>
    <lineage>
        <taxon>Eukaryota</taxon>
        <taxon>Metazoa</taxon>
        <taxon>Ecdysozoa</taxon>
        <taxon>Arthropoda</taxon>
        <taxon>Hexapoda</taxon>
        <taxon>Insecta</taxon>
        <taxon>Pterygota</taxon>
        <taxon>Neoptera</taxon>
        <taxon>Paraneoptera</taxon>
        <taxon>Hemiptera</taxon>
        <taxon>Sternorrhyncha</taxon>
        <taxon>Aphidomorpha</taxon>
        <taxon>Aphidoidea</taxon>
        <taxon>Aphididae</taxon>
        <taxon>Lachninae</taxon>
        <taxon>Cinara</taxon>
    </lineage>
</organism>
<protein>
    <recommendedName>
        <fullName evidence="9">Nuclear cap-binding protein subunit 2</fullName>
    </recommendedName>
    <alternativeName>
        <fullName evidence="9">20 kDa nuclear cap-binding protein</fullName>
    </alternativeName>
</protein>
<dbReference type="PROSITE" id="PS50102">
    <property type="entry name" value="RRM"/>
    <property type="match status" value="1"/>
</dbReference>
<comment type="subunit">
    <text evidence="9">Component of the nuclear cap-binding complex (CBC), a heterodimer composed of Cbp80 and Cbp20 that interacts with m7GpppG-capped RNA.</text>
</comment>
<keyword evidence="5" id="KW-0943">RNA-mediated gene silencing</keyword>
<evidence type="ECO:0000313" key="11">
    <source>
        <dbReference type="EMBL" id="VVC29695.1"/>
    </source>
</evidence>
<dbReference type="PANTHER" id="PTHR18847:SF0">
    <property type="entry name" value="NUCLEAR CAP-BINDING PROTEIN SUBUNIT 2"/>
    <property type="match status" value="1"/>
</dbReference>